<dbReference type="Proteomes" id="UP000186851">
    <property type="component" value="Chromosome"/>
</dbReference>
<dbReference type="EMBL" id="CP091871">
    <property type="protein sequence ID" value="WEU40566.1"/>
    <property type="molecule type" value="Genomic_DNA"/>
</dbReference>
<evidence type="ECO:0000313" key="1">
    <source>
        <dbReference type="EMBL" id="WEU40566.1"/>
    </source>
</evidence>
<dbReference type="KEGG" id="oyw:OdinLCB4_001145"/>
<gene>
    <name evidence="1" type="ORF">OdinLCB4_001145</name>
</gene>
<reference evidence="1" key="2">
    <citation type="journal article" date="2022" name="Nat. Microbiol.">
        <title>A closed Candidatus Odinarchaeum chromosome exposes Asgard archaeal viruses.</title>
        <authorList>
            <person name="Tamarit D."/>
            <person name="Caceres E.F."/>
            <person name="Krupovic M."/>
            <person name="Nijland R."/>
            <person name="Eme L."/>
            <person name="Robinson N.P."/>
            <person name="Ettema T.J.G."/>
        </authorList>
    </citation>
    <scope>NUCLEOTIDE SEQUENCE</scope>
    <source>
        <strain evidence="1">LCB_4</strain>
    </source>
</reference>
<proteinExistence type="predicted"/>
<protein>
    <submittedName>
        <fullName evidence="1">Uncharacterized protein</fullName>
    </submittedName>
</protein>
<reference evidence="1" key="1">
    <citation type="journal article" date="2017" name="Nature">
        <title>Asgard archaea illuminate the origin of eukaryotic cellular complexity.</title>
        <authorList>
            <person name="Zaremba-Niedzwiedzka K."/>
            <person name="Caceres E.F."/>
            <person name="Saw J.H."/>
            <person name="Backstrom D."/>
            <person name="Juzokaite L."/>
            <person name="Vancaester E."/>
            <person name="Seitz K.W."/>
            <person name="Anantharaman K."/>
            <person name="Starnawski P."/>
            <person name="Kjeldsen K.U."/>
            <person name="Scott M.B."/>
            <person name="Nunoura T."/>
            <person name="Banfield J.F."/>
            <person name="Schramm A."/>
            <person name="Baker B.J."/>
            <person name="Spang A."/>
            <person name="Ettema T.J.G."/>
        </authorList>
    </citation>
    <scope>NUCLEOTIDE SEQUENCE</scope>
    <source>
        <strain evidence="1">LCB_4</strain>
    </source>
</reference>
<dbReference type="AlphaFoldDB" id="A0AAF0D2P0"/>
<name>A0AAF0D2P0_ODILC</name>
<evidence type="ECO:0000313" key="2">
    <source>
        <dbReference type="Proteomes" id="UP000186851"/>
    </source>
</evidence>
<sequence length="254" mass="29054">MPPLIWLIDTLIPGLSLSYGKLDFHGKLLVISEQLWTIIKNNEARSMFIGPSVLAGKGFIKGYPVNIVEPLIAVILDATELRPNMEIPLIDLMNPDIIDPYSNTDTQQIITTIRRVIRKRGQVLFERKISEIKSKASIPLILDEEEEEIKVTVKSIPPAKITRFLLSAGYHQIYSKLVSFIKEDVFKNNMNLLRADEKYLKPLKSACNLDDWLIVEKTAEITDITPPNFITEVLKEFENVLKEIYVNSEKYLIE</sequence>
<organism evidence="1 2">
    <name type="scientific">Odinarchaeota yellowstonii (strain LCB_4)</name>
    <dbReference type="NCBI Taxonomy" id="1841599"/>
    <lineage>
        <taxon>Archaea</taxon>
        <taxon>Promethearchaeati</taxon>
        <taxon>Candidatus Odinarchaeota</taxon>
        <taxon>Candidatus Odinarchaeia</taxon>
        <taxon>Candidatus Odinarchaeales</taxon>
        <taxon>Candidatus Odinarchaeaceae</taxon>
        <taxon>Candidatus Odinarchaeum</taxon>
    </lineage>
</organism>
<accession>A0AAF0D2P0</accession>